<gene>
    <name evidence="2" type="ORF">ACHAWU_005399</name>
</gene>
<dbReference type="AlphaFoldDB" id="A0ABD3MSN6"/>
<feature type="compositionally biased region" description="Low complexity" evidence="1">
    <location>
        <begin position="129"/>
        <end position="148"/>
    </location>
</feature>
<dbReference type="Proteomes" id="UP001530293">
    <property type="component" value="Unassembled WGS sequence"/>
</dbReference>
<name>A0ABD3MSN6_9STRA</name>
<accession>A0ABD3MSN6</accession>
<feature type="region of interest" description="Disordered" evidence="1">
    <location>
        <begin position="1"/>
        <end position="20"/>
    </location>
</feature>
<feature type="region of interest" description="Disordered" evidence="1">
    <location>
        <begin position="90"/>
        <end position="115"/>
    </location>
</feature>
<reference evidence="2 3" key="1">
    <citation type="submission" date="2024-10" db="EMBL/GenBank/DDBJ databases">
        <title>Updated reference genomes for cyclostephanoid diatoms.</title>
        <authorList>
            <person name="Roberts W.R."/>
            <person name="Alverson A.J."/>
        </authorList>
    </citation>
    <scope>NUCLEOTIDE SEQUENCE [LARGE SCALE GENOMIC DNA]</scope>
    <source>
        <strain evidence="2 3">AJA232-27</strain>
    </source>
</reference>
<feature type="region of interest" description="Disordered" evidence="1">
    <location>
        <begin position="129"/>
        <end position="161"/>
    </location>
</feature>
<organism evidence="2 3">
    <name type="scientific">Discostella pseudostelligera</name>
    <dbReference type="NCBI Taxonomy" id="259834"/>
    <lineage>
        <taxon>Eukaryota</taxon>
        <taxon>Sar</taxon>
        <taxon>Stramenopiles</taxon>
        <taxon>Ochrophyta</taxon>
        <taxon>Bacillariophyta</taxon>
        <taxon>Coscinodiscophyceae</taxon>
        <taxon>Thalassiosirophycidae</taxon>
        <taxon>Stephanodiscales</taxon>
        <taxon>Stephanodiscaceae</taxon>
        <taxon>Discostella</taxon>
    </lineage>
</organism>
<evidence type="ECO:0000313" key="3">
    <source>
        <dbReference type="Proteomes" id="UP001530293"/>
    </source>
</evidence>
<sequence length="323" mass="35774">MMGNNNKIQRKHSSSLTSSPPPPLVWFLLLDSTTGQPYKGTSAEAVALPPGSVVAQFRKFAQLEHSNKLISFDAADLLVYKNKAAFNRRSSNAEDDDHDGHAELQPLDPTQSVHGLGSKEDMLVVVVPPSSRTASSSSPSQSQSTSESCPEKAPDQRRKQRWNELNQILDNNMKKSKMNDSTSYSPITWNQVKSVFNPTRYVQPQRAMEEAQIDFLAQYLSYTTQCFGPITTGKEAKRLHFIAPVLVCVCFLLEGDVEIVAEEDLVGEYVKAHGHFEFMLRRGNKAICIVEAKKDDVEQGMAQDLVGCEVAAELGGWMSFMAS</sequence>
<keyword evidence="3" id="KW-1185">Reference proteome</keyword>
<comment type="caution">
    <text evidence="2">The sequence shown here is derived from an EMBL/GenBank/DDBJ whole genome shotgun (WGS) entry which is preliminary data.</text>
</comment>
<evidence type="ECO:0000313" key="2">
    <source>
        <dbReference type="EMBL" id="KAL3765866.1"/>
    </source>
</evidence>
<dbReference type="EMBL" id="JALLBG020000090">
    <property type="protein sequence ID" value="KAL3765866.1"/>
    <property type="molecule type" value="Genomic_DNA"/>
</dbReference>
<evidence type="ECO:0000256" key="1">
    <source>
        <dbReference type="SAM" id="MobiDB-lite"/>
    </source>
</evidence>
<proteinExistence type="predicted"/>
<protein>
    <submittedName>
        <fullName evidence="2">Uncharacterized protein</fullName>
    </submittedName>
</protein>